<dbReference type="EMBL" id="CAEZTW010000082">
    <property type="protein sequence ID" value="CAB4582303.1"/>
    <property type="molecule type" value="Genomic_DNA"/>
</dbReference>
<evidence type="ECO:0000313" key="1">
    <source>
        <dbReference type="EMBL" id="CAB4582303.1"/>
    </source>
</evidence>
<dbReference type="Gene3D" id="3.30.420.40">
    <property type="match status" value="2"/>
</dbReference>
<dbReference type="InterPro" id="IPR000600">
    <property type="entry name" value="ROK"/>
</dbReference>
<proteinExistence type="predicted"/>
<name>A0A6J6F5D7_9ZZZZ</name>
<dbReference type="Pfam" id="PF00480">
    <property type="entry name" value="ROK"/>
    <property type="match status" value="1"/>
</dbReference>
<dbReference type="SUPFAM" id="SSF53067">
    <property type="entry name" value="Actin-like ATPase domain"/>
    <property type="match status" value="1"/>
</dbReference>
<dbReference type="AlphaFoldDB" id="A0A6J6F5D7"/>
<protein>
    <submittedName>
        <fullName evidence="1">Unannotated protein</fullName>
    </submittedName>
</protein>
<sequence length="250" mass="27422">MKVTTLTVDCGGTGIKASVLDKTGKVLIDFPYLKTPYPLSPSKLIGIIQDFVKADLRIKRVTVGLPGMIRNGKVVVIPHYINTNGPRSAVDPNLKKAWYGFDMQSILQKRLKIPTLVLNDAEVHAAAVIEGKGLETVLTFGTGLGSAIFSDGHLAPHLEISHATIRYGKSIDTWIGEQARRRMGNQLWSRRIKSLIQELYPMIIWDKLYIGGGNAQRISKSALKSFDYKVKIIPNSAGVTGGVKAWDLLA</sequence>
<gene>
    <name evidence="1" type="ORF">UFOPK1766_00534</name>
</gene>
<organism evidence="1">
    <name type="scientific">freshwater metagenome</name>
    <dbReference type="NCBI Taxonomy" id="449393"/>
    <lineage>
        <taxon>unclassified sequences</taxon>
        <taxon>metagenomes</taxon>
        <taxon>ecological metagenomes</taxon>
    </lineage>
</organism>
<reference evidence="1" key="1">
    <citation type="submission" date="2020-05" db="EMBL/GenBank/DDBJ databases">
        <authorList>
            <person name="Chiriac C."/>
            <person name="Salcher M."/>
            <person name="Ghai R."/>
            <person name="Kavagutti S V."/>
        </authorList>
    </citation>
    <scope>NUCLEOTIDE SEQUENCE</scope>
</reference>
<accession>A0A6J6F5D7</accession>
<dbReference type="InterPro" id="IPR043129">
    <property type="entry name" value="ATPase_NBD"/>
</dbReference>